<proteinExistence type="predicted"/>
<name>A0ABW5XDJ5_9MICO</name>
<gene>
    <name evidence="2" type="ORF">ACFSYH_01585</name>
</gene>
<accession>A0ABW5XDJ5</accession>
<feature type="compositionally biased region" description="Polar residues" evidence="1">
    <location>
        <begin position="11"/>
        <end position="21"/>
    </location>
</feature>
<feature type="region of interest" description="Disordered" evidence="1">
    <location>
        <begin position="1"/>
        <end position="27"/>
    </location>
</feature>
<organism evidence="2 3">
    <name type="scientific">Populibacterium corticicola</name>
    <dbReference type="NCBI Taxonomy" id="1812826"/>
    <lineage>
        <taxon>Bacteria</taxon>
        <taxon>Bacillati</taxon>
        <taxon>Actinomycetota</taxon>
        <taxon>Actinomycetes</taxon>
        <taxon>Micrococcales</taxon>
        <taxon>Jonesiaceae</taxon>
        <taxon>Populibacterium</taxon>
    </lineage>
</organism>
<protein>
    <submittedName>
        <fullName evidence="2">Oxidoreductase</fullName>
    </submittedName>
</protein>
<sequence length="119" mass="13336">MGFFSRLFGGSSRTAGPTSTPDAPADGDYKRAVYQHFAQFHASRVGVEAYLEPANPNEPTSLLLIATTGEWTRRRIPNPKEGYTLAKELGIPIYDVNFTGYPQRMRDWNTAQRAAKKNR</sequence>
<reference evidence="3" key="1">
    <citation type="journal article" date="2019" name="Int. J. Syst. Evol. Microbiol.">
        <title>The Global Catalogue of Microorganisms (GCM) 10K type strain sequencing project: providing services to taxonomists for standard genome sequencing and annotation.</title>
        <authorList>
            <consortium name="The Broad Institute Genomics Platform"/>
            <consortium name="The Broad Institute Genome Sequencing Center for Infectious Disease"/>
            <person name="Wu L."/>
            <person name="Ma J."/>
        </authorList>
    </citation>
    <scope>NUCLEOTIDE SEQUENCE [LARGE SCALE GENOMIC DNA]</scope>
    <source>
        <strain evidence="3">KCTC 33576</strain>
    </source>
</reference>
<keyword evidence="3" id="KW-1185">Reference proteome</keyword>
<dbReference type="EMBL" id="JBHUOP010000001">
    <property type="protein sequence ID" value="MFD2839261.1"/>
    <property type="molecule type" value="Genomic_DNA"/>
</dbReference>
<dbReference type="Proteomes" id="UP001597391">
    <property type="component" value="Unassembled WGS sequence"/>
</dbReference>
<evidence type="ECO:0000313" key="2">
    <source>
        <dbReference type="EMBL" id="MFD2839261.1"/>
    </source>
</evidence>
<dbReference type="RefSeq" id="WP_377464705.1">
    <property type="nucleotide sequence ID" value="NZ_JBHUOP010000001.1"/>
</dbReference>
<comment type="caution">
    <text evidence="2">The sequence shown here is derived from an EMBL/GenBank/DDBJ whole genome shotgun (WGS) entry which is preliminary data.</text>
</comment>
<evidence type="ECO:0000313" key="3">
    <source>
        <dbReference type="Proteomes" id="UP001597391"/>
    </source>
</evidence>
<evidence type="ECO:0000256" key="1">
    <source>
        <dbReference type="SAM" id="MobiDB-lite"/>
    </source>
</evidence>